<dbReference type="AlphaFoldDB" id="I3ZGB6"/>
<keyword evidence="5" id="KW-1185">Reference proteome</keyword>
<dbReference type="KEGG" id="trs:Terro_1998"/>
<evidence type="ECO:0000313" key="4">
    <source>
        <dbReference type="EMBL" id="AFL88625.1"/>
    </source>
</evidence>
<feature type="compositionally biased region" description="Polar residues" evidence="1">
    <location>
        <begin position="28"/>
        <end position="42"/>
    </location>
</feature>
<gene>
    <name evidence="3" type="ordered locus">Terro_1998</name>
    <name evidence="4" type="ordered locus">Terro_2364</name>
</gene>
<protein>
    <submittedName>
        <fullName evidence="3">Uncharacterized protein</fullName>
    </submittedName>
</protein>
<proteinExistence type="predicted"/>
<evidence type="ECO:0000313" key="3">
    <source>
        <dbReference type="EMBL" id="AFL88284.1"/>
    </source>
</evidence>
<feature type="region of interest" description="Disordered" evidence="1">
    <location>
        <begin position="21"/>
        <end position="70"/>
    </location>
</feature>
<keyword evidence="2" id="KW-0732">Signal</keyword>
<feature type="signal peptide" evidence="2">
    <location>
        <begin position="1"/>
        <end position="21"/>
    </location>
</feature>
<dbReference type="EMBL" id="CP003379">
    <property type="protein sequence ID" value="AFL88625.1"/>
    <property type="molecule type" value="Genomic_DNA"/>
</dbReference>
<dbReference type="Proteomes" id="UP000006056">
    <property type="component" value="Chromosome"/>
</dbReference>
<dbReference type="HOGENOM" id="CLU_2332663_0_0_0"/>
<organism evidence="3 5">
    <name type="scientific">Terriglobus roseus (strain DSM 18391 / NRRL B-41598 / KBS 63)</name>
    <dbReference type="NCBI Taxonomy" id="926566"/>
    <lineage>
        <taxon>Bacteria</taxon>
        <taxon>Pseudomonadati</taxon>
        <taxon>Acidobacteriota</taxon>
        <taxon>Terriglobia</taxon>
        <taxon>Terriglobales</taxon>
        <taxon>Acidobacteriaceae</taxon>
        <taxon>Terriglobus</taxon>
    </lineage>
</organism>
<evidence type="ECO:0000256" key="2">
    <source>
        <dbReference type="SAM" id="SignalP"/>
    </source>
</evidence>
<dbReference type="EMBL" id="CP003379">
    <property type="protein sequence ID" value="AFL88284.1"/>
    <property type="molecule type" value="Genomic_DNA"/>
</dbReference>
<name>I3ZGB6_TERRK</name>
<dbReference type="STRING" id="926566.Terro_1998"/>
<evidence type="ECO:0000256" key="1">
    <source>
        <dbReference type="SAM" id="MobiDB-lite"/>
    </source>
</evidence>
<dbReference type="RefSeq" id="WP_014785853.1">
    <property type="nucleotide sequence ID" value="NC_018014.1"/>
</dbReference>
<feature type="chain" id="PRO_5007673844" evidence="2">
    <location>
        <begin position="22"/>
        <end position="98"/>
    </location>
</feature>
<dbReference type="KEGG" id="trs:Terro_2364"/>
<sequence length="98" mass="10496">MRASFLAAPTLLLTLNAPAQAQPVHPPSVQQNAATVSAPATTERQKKLNDQAQRLSALGRQIHESVGNMKGGEISATAIKQIRELEKLANTMKDEAPK</sequence>
<reference evidence="3 5" key="1">
    <citation type="submission" date="2012-06" db="EMBL/GenBank/DDBJ databases">
        <title>Complete genome of Terriglobus roseus DSM 18391.</title>
        <authorList>
            <consortium name="US DOE Joint Genome Institute (JGI-PGF)"/>
            <person name="Lucas S."/>
            <person name="Copeland A."/>
            <person name="Lapidus A."/>
            <person name="Glavina del Rio T."/>
            <person name="Dalin E."/>
            <person name="Tice H."/>
            <person name="Bruce D."/>
            <person name="Goodwin L."/>
            <person name="Pitluck S."/>
            <person name="Peters L."/>
            <person name="Mikhailova N."/>
            <person name="Munk A.C.C."/>
            <person name="Kyrpides N."/>
            <person name="Mavromatis K."/>
            <person name="Ivanova N."/>
            <person name="Brettin T."/>
            <person name="Detter J.C."/>
            <person name="Han C."/>
            <person name="Larimer F."/>
            <person name="Land M."/>
            <person name="Hauser L."/>
            <person name="Markowitz V."/>
            <person name="Cheng J.-F."/>
            <person name="Hugenholtz P."/>
            <person name="Woyke T."/>
            <person name="Wu D."/>
            <person name="Brambilla E."/>
            <person name="Klenk H.-P."/>
            <person name="Eisen J.A."/>
        </authorList>
    </citation>
    <scope>NUCLEOTIDE SEQUENCE [LARGE SCALE GENOMIC DNA]</scope>
    <source>
        <strain evidence="3">DSM 18391</strain>
        <strain evidence="5">DSM 18391 / NRRL B-41598 / KBS 63</strain>
    </source>
</reference>
<accession>I3ZGB6</accession>
<evidence type="ECO:0000313" key="5">
    <source>
        <dbReference type="Proteomes" id="UP000006056"/>
    </source>
</evidence>